<evidence type="ECO:0000313" key="2">
    <source>
        <dbReference type="Proteomes" id="UP000428260"/>
    </source>
</evidence>
<dbReference type="Pfam" id="PF20583">
    <property type="entry name" value="DUF6786"/>
    <property type="match status" value="1"/>
</dbReference>
<organism evidence="1 2">
    <name type="scientific">Maribellus comscasis</name>
    <dbReference type="NCBI Taxonomy" id="2681766"/>
    <lineage>
        <taxon>Bacteria</taxon>
        <taxon>Pseudomonadati</taxon>
        <taxon>Bacteroidota</taxon>
        <taxon>Bacteroidia</taxon>
        <taxon>Marinilabiliales</taxon>
        <taxon>Prolixibacteraceae</taxon>
        <taxon>Maribellus</taxon>
    </lineage>
</organism>
<protein>
    <submittedName>
        <fullName evidence="1">Uncharacterized protein</fullName>
    </submittedName>
</protein>
<dbReference type="AlphaFoldDB" id="A0A6I6JN72"/>
<sequence length="388" mass="43007">MEKSEELNQGTYAYDVAFLKKNSIKTIELSDLESNSKVLLAPGYQGRVITSSSKGNEGLSYGWINYKLFDSGEKSPQFNPIGGEERLWLGPEGGPFSIYFKPGAEQVFANWVVPKELDTESFEVLEQKSDEVSFGKNFSIENVSGTLMNIGLKRSVKVLSKSNIEEVLGISLTPDINFVAFESVNTLSNTGTNSWNSEDGILSLWLLCMFNPSEKGVVFIPYRQGSEAEMGKIVTDDYFGKVPSDRLIAKAGNLFFKVDGKHRSKIGIPPMRAMPYCGSYDPTNKVLTLLWYSKPDVSGKYVNSLWGEQDNPLSGDVINSYNDGPTDDGSVMGPFYEIESSSPAALLKPGEEITHRQRIFHISGDESQLSNITEKLFHLSIDEIKTAF</sequence>
<gene>
    <name evidence="1" type="ORF">GM418_02440</name>
</gene>
<name>A0A6I6JN72_9BACT</name>
<dbReference type="RefSeq" id="WP_158862794.1">
    <property type="nucleotide sequence ID" value="NZ_CP046401.1"/>
</dbReference>
<accession>A0A6I6JN72</accession>
<keyword evidence="2" id="KW-1185">Reference proteome</keyword>
<evidence type="ECO:0000313" key="1">
    <source>
        <dbReference type="EMBL" id="QGY42549.1"/>
    </source>
</evidence>
<reference evidence="1 2" key="1">
    <citation type="submission" date="2019-11" db="EMBL/GenBank/DDBJ databases">
        <authorList>
            <person name="Zheng R.K."/>
            <person name="Sun C.M."/>
        </authorList>
    </citation>
    <scope>NUCLEOTIDE SEQUENCE [LARGE SCALE GENOMIC DNA]</scope>
    <source>
        <strain evidence="1 2">WC007</strain>
    </source>
</reference>
<dbReference type="KEGG" id="mcos:GM418_02440"/>
<proteinExistence type="predicted"/>
<dbReference type="InterPro" id="IPR046713">
    <property type="entry name" value="DUF6786"/>
</dbReference>
<dbReference type="EMBL" id="CP046401">
    <property type="protein sequence ID" value="QGY42549.1"/>
    <property type="molecule type" value="Genomic_DNA"/>
</dbReference>
<dbReference type="Proteomes" id="UP000428260">
    <property type="component" value="Chromosome"/>
</dbReference>